<dbReference type="EC" id="2.7.13.3" evidence="2"/>
<evidence type="ECO:0000256" key="3">
    <source>
        <dbReference type="ARBA" id="ARBA00022679"/>
    </source>
</evidence>
<dbReference type="AlphaFoldDB" id="A0A6G7YBR5"/>
<dbReference type="GO" id="GO:0005524">
    <property type="term" value="F:ATP binding"/>
    <property type="evidence" value="ECO:0007669"/>
    <property type="project" value="UniProtKB-KW"/>
</dbReference>
<dbReference type="PRINTS" id="PR00344">
    <property type="entry name" value="BCTRLSENSOR"/>
</dbReference>
<evidence type="ECO:0000256" key="6">
    <source>
        <dbReference type="ARBA" id="ARBA00022840"/>
    </source>
</evidence>
<dbReference type="KEGG" id="npi:G7071_01220"/>
<evidence type="ECO:0000256" key="4">
    <source>
        <dbReference type="ARBA" id="ARBA00022741"/>
    </source>
</evidence>
<feature type="domain" description="Histidine kinase" evidence="9">
    <location>
        <begin position="276"/>
        <end position="471"/>
    </location>
</feature>
<gene>
    <name evidence="10" type="ORF">G7071_01220</name>
</gene>
<keyword evidence="5 10" id="KW-0418">Kinase</keyword>
<dbReference type="Pfam" id="PF02518">
    <property type="entry name" value="HATPase_c"/>
    <property type="match status" value="1"/>
</dbReference>
<feature type="transmembrane region" description="Helical" evidence="8">
    <location>
        <begin position="105"/>
        <end position="128"/>
    </location>
</feature>
<dbReference type="PANTHER" id="PTHR44936:SF10">
    <property type="entry name" value="SENSOR PROTEIN RSTB"/>
    <property type="match status" value="1"/>
</dbReference>
<evidence type="ECO:0000259" key="9">
    <source>
        <dbReference type="PROSITE" id="PS50109"/>
    </source>
</evidence>
<sequence>MLDFEEFKRSSWQSGVLAAVLTVAAVVVVLLTAPGGRGPAVTALLAGLVAGLMLLAASLTFYFHWLTTPSRRLGWTVAAMVVMGTQVVVSSGYNLSVLSQDRNLFATSGVGYDILAPAVVLGLVALGARGLPMPIPLGLGLGAGITLAALNVTGHLDPLVSVSSRPAALAASLMVLCGYLAVAGLVLRDIGLVQWARRRLATAITLIAFGNAVRAWPGHVDATDLFTACMQVGAAALWAGASFRLLREALVWQHRRMVALEDSMLEVESTVRHSHETLHEIRSTVVGAASASRLLHDASPGSSAHARLERAISTELDRLERLVVGDSSHPPGPVDVDATLDVLLESHRAQGRTIEWEPSGAVVHARPDVVAEALNILLDNAAVHGGSRSRIAVSSAEDVVEIAVTDEGPGVPPEARDQIFEWGVHRSESPGQGIGLNLARRLVAEHGGSLVLADSDASSGSSFVIRLPRGRLQEGASVSDARRSS</sequence>
<feature type="transmembrane region" description="Helical" evidence="8">
    <location>
        <begin position="43"/>
        <end position="66"/>
    </location>
</feature>
<evidence type="ECO:0000256" key="7">
    <source>
        <dbReference type="ARBA" id="ARBA00023012"/>
    </source>
</evidence>
<keyword evidence="11" id="KW-1185">Reference proteome</keyword>
<evidence type="ECO:0000256" key="8">
    <source>
        <dbReference type="SAM" id="Phobius"/>
    </source>
</evidence>
<feature type="transmembrane region" description="Helical" evidence="8">
    <location>
        <begin position="12"/>
        <end position="31"/>
    </location>
</feature>
<dbReference type="InterPro" id="IPR003594">
    <property type="entry name" value="HATPase_dom"/>
</dbReference>
<feature type="transmembrane region" description="Helical" evidence="8">
    <location>
        <begin position="73"/>
        <end position="93"/>
    </location>
</feature>
<dbReference type="RefSeq" id="WP_166313928.1">
    <property type="nucleotide sequence ID" value="NZ_CP049866.1"/>
</dbReference>
<dbReference type="InterPro" id="IPR004358">
    <property type="entry name" value="Sig_transdc_His_kin-like_C"/>
</dbReference>
<keyword evidence="8" id="KW-0812">Transmembrane</keyword>
<dbReference type="SMART" id="SM00387">
    <property type="entry name" value="HATPase_c"/>
    <property type="match status" value="1"/>
</dbReference>
<keyword evidence="7" id="KW-0902">Two-component regulatory system</keyword>
<evidence type="ECO:0000256" key="5">
    <source>
        <dbReference type="ARBA" id="ARBA00022777"/>
    </source>
</evidence>
<dbReference type="InterPro" id="IPR036890">
    <property type="entry name" value="HATPase_C_sf"/>
</dbReference>
<protein>
    <recommendedName>
        <fullName evidence="2">histidine kinase</fullName>
        <ecNumber evidence="2">2.7.13.3</ecNumber>
    </recommendedName>
</protein>
<evidence type="ECO:0000256" key="2">
    <source>
        <dbReference type="ARBA" id="ARBA00012438"/>
    </source>
</evidence>
<evidence type="ECO:0000313" key="10">
    <source>
        <dbReference type="EMBL" id="QIK74262.1"/>
    </source>
</evidence>
<feature type="transmembrane region" description="Helical" evidence="8">
    <location>
        <begin position="200"/>
        <end position="219"/>
    </location>
</feature>
<keyword evidence="8" id="KW-0472">Membrane</keyword>
<dbReference type="SUPFAM" id="SSF55874">
    <property type="entry name" value="ATPase domain of HSP90 chaperone/DNA topoisomerase II/histidine kinase"/>
    <property type="match status" value="1"/>
</dbReference>
<evidence type="ECO:0000256" key="1">
    <source>
        <dbReference type="ARBA" id="ARBA00000085"/>
    </source>
</evidence>
<feature type="transmembrane region" description="Helical" evidence="8">
    <location>
        <begin position="225"/>
        <end position="246"/>
    </location>
</feature>
<dbReference type="InterPro" id="IPR005467">
    <property type="entry name" value="His_kinase_dom"/>
</dbReference>
<reference evidence="10 11" key="1">
    <citation type="submission" date="2020-03" db="EMBL/GenBank/DDBJ databases">
        <title>Nocardioides sp. nov., isolated from fish.</title>
        <authorList>
            <person name="Hyun D.-W."/>
            <person name="Bae J.-W."/>
        </authorList>
    </citation>
    <scope>NUCLEOTIDE SEQUENCE [LARGE SCALE GENOMIC DNA]</scope>
    <source>
        <strain evidence="10 11">HDW12A</strain>
    </source>
</reference>
<dbReference type="InterPro" id="IPR050980">
    <property type="entry name" value="2C_sensor_his_kinase"/>
</dbReference>
<comment type="catalytic activity">
    <reaction evidence="1">
        <text>ATP + protein L-histidine = ADP + protein N-phospho-L-histidine.</text>
        <dbReference type="EC" id="2.7.13.3"/>
    </reaction>
</comment>
<evidence type="ECO:0000313" key="11">
    <source>
        <dbReference type="Proteomes" id="UP000502035"/>
    </source>
</evidence>
<dbReference type="GO" id="GO:0000160">
    <property type="term" value="P:phosphorelay signal transduction system"/>
    <property type="evidence" value="ECO:0007669"/>
    <property type="project" value="UniProtKB-KW"/>
</dbReference>
<dbReference type="GO" id="GO:0004673">
    <property type="term" value="F:protein histidine kinase activity"/>
    <property type="evidence" value="ECO:0007669"/>
    <property type="project" value="UniProtKB-EC"/>
</dbReference>
<proteinExistence type="predicted"/>
<keyword evidence="4" id="KW-0547">Nucleotide-binding</keyword>
<dbReference type="EMBL" id="CP049866">
    <property type="protein sequence ID" value="QIK74262.1"/>
    <property type="molecule type" value="Genomic_DNA"/>
</dbReference>
<keyword evidence="8" id="KW-1133">Transmembrane helix</keyword>
<dbReference type="Proteomes" id="UP000502035">
    <property type="component" value="Chromosome"/>
</dbReference>
<dbReference type="Gene3D" id="3.30.565.10">
    <property type="entry name" value="Histidine kinase-like ATPase, C-terminal domain"/>
    <property type="match status" value="1"/>
</dbReference>
<keyword evidence="3" id="KW-0808">Transferase</keyword>
<dbReference type="PROSITE" id="PS50109">
    <property type="entry name" value="HIS_KIN"/>
    <property type="match status" value="1"/>
</dbReference>
<accession>A0A6G7YBR5</accession>
<name>A0A6G7YBR5_9ACTN</name>
<feature type="transmembrane region" description="Helical" evidence="8">
    <location>
        <begin position="168"/>
        <end position="188"/>
    </location>
</feature>
<feature type="transmembrane region" description="Helical" evidence="8">
    <location>
        <begin position="135"/>
        <end position="156"/>
    </location>
</feature>
<dbReference type="PANTHER" id="PTHR44936">
    <property type="entry name" value="SENSOR PROTEIN CREC"/>
    <property type="match status" value="1"/>
</dbReference>
<organism evidence="10 11">
    <name type="scientific">Nocardioides piscis</name>
    <dbReference type="NCBI Taxonomy" id="2714938"/>
    <lineage>
        <taxon>Bacteria</taxon>
        <taxon>Bacillati</taxon>
        <taxon>Actinomycetota</taxon>
        <taxon>Actinomycetes</taxon>
        <taxon>Propionibacteriales</taxon>
        <taxon>Nocardioidaceae</taxon>
        <taxon>Nocardioides</taxon>
    </lineage>
</organism>
<keyword evidence="6" id="KW-0067">ATP-binding</keyword>